<sequence length="296" mass="32557">MLEMCTPIGASPLRSNRVERLKDLVIRRLKRVEKSVIAQEVTYVPQCEYAKTWSYPSAFDIGLITNDRGGTMNGAATVTASEDHQHQHQQAQNETTSEHPRSPASPLSVRHDSGESSVISPGLPERYSPLGATGSTSSHDPYASRSVQECPVPLCRGMPTDFPLARCQAGTGRCVVDKAHRNQCQACRLKKCMQMGMNKDAVQNERQPRNTATIRPEALVEMDQERALREAAVAVGVFGYGRLERQATEATIDSHLSTGATIGATRAGDVVGTFDLVLHTRLTFRRCERHAERDLS</sequence>
<keyword evidence="13" id="KW-1185">Reference proteome</keyword>
<evidence type="ECO:0000256" key="1">
    <source>
        <dbReference type="ARBA" id="ARBA00004123"/>
    </source>
</evidence>
<feature type="domain" description="Nuclear receptor" evidence="11">
    <location>
        <begin position="124"/>
        <end position="204"/>
    </location>
</feature>
<evidence type="ECO:0000256" key="6">
    <source>
        <dbReference type="ARBA" id="ARBA00023125"/>
    </source>
</evidence>
<keyword evidence="7" id="KW-0804">Transcription</keyword>
<evidence type="ECO:0000259" key="11">
    <source>
        <dbReference type="PROSITE" id="PS51030"/>
    </source>
</evidence>
<evidence type="ECO:0000256" key="9">
    <source>
        <dbReference type="ARBA" id="ARBA00023242"/>
    </source>
</evidence>
<protein>
    <submittedName>
        <fullName evidence="12">Photoreceptor-specific nuclear receptor</fullName>
    </submittedName>
</protein>
<dbReference type="Pfam" id="PF00105">
    <property type="entry name" value="zf-C4"/>
    <property type="match status" value="1"/>
</dbReference>
<accession>E2AXH6</accession>
<evidence type="ECO:0000256" key="5">
    <source>
        <dbReference type="ARBA" id="ARBA00023015"/>
    </source>
</evidence>
<dbReference type="InterPro" id="IPR001628">
    <property type="entry name" value="Znf_hrmn_rcpt"/>
</dbReference>
<dbReference type="GO" id="GO:0043565">
    <property type="term" value="F:sequence-specific DNA binding"/>
    <property type="evidence" value="ECO:0007669"/>
    <property type="project" value="InterPro"/>
</dbReference>
<dbReference type="Proteomes" id="UP000000311">
    <property type="component" value="Unassembled WGS sequence"/>
</dbReference>
<dbReference type="GO" id="GO:0008270">
    <property type="term" value="F:zinc ion binding"/>
    <property type="evidence" value="ECO:0007669"/>
    <property type="project" value="UniProtKB-KW"/>
</dbReference>
<dbReference type="GO" id="GO:0003700">
    <property type="term" value="F:DNA-binding transcription factor activity"/>
    <property type="evidence" value="ECO:0007669"/>
    <property type="project" value="InterPro"/>
</dbReference>
<keyword evidence="3" id="KW-0863">Zinc-finger</keyword>
<feature type="region of interest" description="Disordered" evidence="10">
    <location>
        <begin position="72"/>
        <end position="143"/>
    </location>
</feature>
<organism evidence="13">
    <name type="scientific">Camponotus floridanus</name>
    <name type="common">Florida carpenter ant</name>
    <dbReference type="NCBI Taxonomy" id="104421"/>
    <lineage>
        <taxon>Eukaryota</taxon>
        <taxon>Metazoa</taxon>
        <taxon>Ecdysozoa</taxon>
        <taxon>Arthropoda</taxon>
        <taxon>Hexapoda</taxon>
        <taxon>Insecta</taxon>
        <taxon>Pterygota</taxon>
        <taxon>Neoptera</taxon>
        <taxon>Endopterygota</taxon>
        <taxon>Hymenoptera</taxon>
        <taxon>Apocrita</taxon>
        <taxon>Aculeata</taxon>
        <taxon>Formicoidea</taxon>
        <taxon>Formicidae</taxon>
        <taxon>Formicinae</taxon>
        <taxon>Camponotus</taxon>
    </lineage>
</organism>
<name>E2AXH6_CAMFO</name>
<evidence type="ECO:0000256" key="10">
    <source>
        <dbReference type="SAM" id="MobiDB-lite"/>
    </source>
</evidence>
<keyword evidence="6" id="KW-0238">DNA-binding</keyword>
<keyword evidence="4" id="KW-0862">Zinc</keyword>
<dbReference type="InterPro" id="IPR050274">
    <property type="entry name" value="Nuclear_hormone_rcpt_NR2"/>
</dbReference>
<dbReference type="FunFam" id="3.30.50.10:FF:000082">
    <property type="entry name" value="NR2E3 isoform 1"/>
    <property type="match status" value="1"/>
</dbReference>
<comment type="subcellular location">
    <subcellularLocation>
        <location evidence="1">Nucleus</location>
    </subcellularLocation>
</comment>
<evidence type="ECO:0000313" key="13">
    <source>
        <dbReference type="Proteomes" id="UP000000311"/>
    </source>
</evidence>
<dbReference type="OrthoDB" id="5774777at2759"/>
<dbReference type="EMBL" id="GL443583">
    <property type="protein sequence ID" value="EFN61861.1"/>
    <property type="molecule type" value="Genomic_DNA"/>
</dbReference>
<dbReference type="AlphaFoldDB" id="E2AXH6"/>
<evidence type="ECO:0000256" key="8">
    <source>
        <dbReference type="ARBA" id="ARBA00023170"/>
    </source>
</evidence>
<keyword evidence="9" id="KW-0539">Nucleus</keyword>
<gene>
    <name evidence="12" type="ORF">EAG_13451</name>
</gene>
<evidence type="ECO:0000256" key="2">
    <source>
        <dbReference type="ARBA" id="ARBA00022723"/>
    </source>
</evidence>
<dbReference type="SUPFAM" id="SSF57716">
    <property type="entry name" value="Glucocorticoid receptor-like (DNA-binding domain)"/>
    <property type="match status" value="1"/>
</dbReference>
<evidence type="ECO:0000313" key="12">
    <source>
        <dbReference type="EMBL" id="EFN61861.1"/>
    </source>
</evidence>
<proteinExistence type="predicted"/>
<dbReference type="STRING" id="104421.E2AXH6"/>
<reference evidence="12 13" key="1">
    <citation type="journal article" date="2010" name="Science">
        <title>Genomic comparison of the ants Camponotus floridanus and Harpegnathos saltator.</title>
        <authorList>
            <person name="Bonasio R."/>
            <person name="Zhang G."/>
            <person name="Ye C."/>
            <person name="Mutti N.S."/>
            <person name="Fang X."/>
            <person name="Qin N."/>
            <person name="Donahue G."/>
            <person name="Yang P."/>
            <person name="Li Q."/>
            <person name="Li C."/>
            <person name="Zhang P."/>
            <person name="Huang Z."/>
            <person name="Berger S.L."/>
            <person name="Reinberg D."/>
            <person name="Wang J."/>
            <person name="Liebig J."/>
        </authorList>
    </citation>
    <scope>NUCLEOTIDE SEQUENCE [LARGE SCALE GENOMIC DNA]</scope>
    <source>
        <strain evidence="13">C129</strain>
    </source>
</reference>
<dbReference type="InParanoid" id="E2AXH6"/>
<dbReference type="SMART" id="SM00399">
    <property type="entry name" value="ZnF_C4"/>
    <property type="match status" value="1"/>
</dbReference>
<evidence type="ECO:0000256" key="4">
    <source>
        <dbReference type="ARBA" id="ARBA00022833"/>
    </source>
</evidence>
<keyword evidence="8 12" id="KW-0675">Receptor</keyword>
<keyword evidence="2" id="KW-0479">Metal-binding</keyword>
<dbReference type="PANTHER" id="PTHR24083">
    <property type="entry name" value="NUCLEAR HORMONE RECEPTOR"/>
    <property type="match status" value="1"/>
</dbReference>
<dbReference type="GO" id="GO:0005634">
    <property type="term" value="C:nucleus"/>
    <property type="evidence" value="ECO:0007669"/>
    <property type="project" value="UniProtKB-SubCell"/>
</dbReference>
<dbReference type="PROSITE" id="PS51030">
    <property type="entry name" value="NUCLEAR_REC_DBD_2"/>
    <property type="match status" value="1"/>
</dbReference>
<evidence type="ECO:0000256" key="3">
    <source>
        <dbReference type="ARBA" id="ARBA00022771"/>
    </source>
</evidence>
<dbReference type="InterPro" id="IPR013088">
    <property type="entry name" value="Znf_NHR/GATA"/>
</dbReference>
<evidence type="ECO:0000256" key="7">
    <source>
        <dbReference type="ARBA" id="ARBA00023163"/>
    </source>
</evidence>
<keyword evidence="5" id="KW-0805">Transcription regulation</keyword>
<dbReference type="Gene3D" id="3.30.50.10">
    <property type="entry name" value="Erythroid Transcription Factor GATA-1, subunit A"/>
    <property type="match status" value="1"/>
</dbReference>